<keyword evidence="2" id="KW-1185">Reference proteome</keyword>
<proteinExistence type="predicted"/>
<dbReference type="Proteomes" id="UP000075430">
    <property type="component" value="Unassembled WGS sequence"/>
</dbReference>
<sequence>MDFFAYNEKRRDNNDNYYQKEIITIIIEIFRRHAIIKKTLRYCSKNAACEAAVLLLSGK</sequence>
<comment type="caution">
    <text evidence="1">The sequence shown here is derived from an EMBL/GenBank/DDBJ whole genome shotgun (WGS) entry which is preliminary data.</text>
</comment>
<dbReference type="EMBL" id="LSBA01000018">
    <property type="protein sequence ID" value="KXZ18022.1"/>
    <property type="molecule type" value="Genomic_DNA"/>
</dbReference>
<accession>A0A150F6R4</accession>
<evidence type="ECO:0000313" key="2">
    <source>
        <dbReference type="Proteomes" id="UP000075430"/>
    </source>
</evidence>
<protein>
    <submittedName>
        <fullName evidence="1">Uncharacterized protein</fullName>
    </submittedName>
</protein>
<reference evidence="2" key="1">
    <citation type="submission" date="2016-02" db="EMBL/GenBank/DDBJ databases">
        <authorList>
            <person name="Dunlap C."/>
        </authorList>
    </citation>
    <scope>NUCLEOTIDE SEQUENCE [LARGE SCALE GENOMIC DNA]</scope>
    <source>
        <strain evidence="2">NRRL B-41092</strain>
    </source>
</reference>
<gene>
    <name evidence="1" type="ORF">AXI58_17735</name>
</gene>
<dbReference type="STRING" id="1793963.AXI58_17735"/>
<evidence type="ECO:0000313" key="1">
    <source>
        <dbReference type="EMBL" id="KXZ18022.1"/>
    </source>
</evidence>
<dbReference type="AlphaFoldDB" id="A0A150F6R4"/>
<organism evidence="1 2">
    <name type="scientific">Bacillus nakamurai</name>
    <dbReference type="NCBI Taxonomy" id="1793963"/>
    <lineage>
        <taxon>Bacteria</taxon>
        <taxon>Bacillati</taxon>
        <taxon>Bacillota</taxon>
        <taxon>Bacilli</taxon>
        <taxon>Bacillales</taxon>
        <taxon>Bacillaceae</taxon>
        <taxon>Bacillus</taxon>
    </lineage>
</organism>
<name>A0A150F6R4_9BACI</name>